<evidence type="ECO:0000256" key="1">
    <source>
        <dbReference type="SAM" id="MobiDB-lite"/>
    </source>
</evidence>
<dbReference type="EMBL" id="JBHLZP010000029">
    <property type="protein sequence ID" value="MFB9831810.1"/>
    <property type="molecule type" value="Genomic_DNA"/>
</dbReference>
<comment type="caution">
    <text evidence="2">The sequence shown here is derived from an EMBL/GenBank/DDBJ whole genome shotgun (WGS) entry which is preliminary data.</text>
</comment>
<name>A0ABV5Y9X4_9ACTN</name>
<organism evidence="2 3">
    <name type="scientific">Actinoallomurus acaciae</name>
    <dbReference type="NCBI Taxonomy" id="502577"/>
    <lineage>
        <taxon>Bacteria</taxon>
        <taxon>Bacillati</taxon>
        <taxon>Actinomycetota</taxon>
        <taxon>Actinomycetes</taxon>
        <taxon>Streptosporangiales</taxon>
        <taxon>Thermomonosporaceae</taxon>
        <taxon>Actinoallomurus</taxon>
    </lineage>
</organism>
<protein>
    <submittedName>
        <fullName evidence="2">Uncharacterized protein</fullName>
    </submittedName>
</protein>
<dbReference type="RefSeq" id="WP_378196649.1">
    <property type="nucleotide sequence ID" value="NZ_JBHLZP010000029.1"/>
</dbReference>
<feature type="region of interest" description="Disordered" evidence="1">
    <location>
        <begin position="102"/>
        <end position="124"/>
    </location>
</feature>
<evidence type="ECO:0000313" key="3">
    <source>
        <dbReference type="Proteomes" id="UP001589627"/>
    </source>
</evidence>
<dbReference type="Proteomes" id="UP001589627">
    <property type="component" value="Unassembled WGS sequence"/>
</dbReference>
<proteinExistence type="predicted"/>
<reference evidence="2 3" key="1">
    <citation type="submission" date="2024-09" db="EMBL/GenBank/DDBJ databases">
        <authorList>
            <person name="Sun Q."/>
            <person name="Mori K."/>
        </authorList>
    </citation>
    <scope>NUCLEOTIDE SEQUENCE [LARGE SCALE GENOMIC DNA]</scope>
    <source>
        <strain evidence="2 3">TBRC 0563</strain>
    </source>
</reference>
<sequence>MEREHPGHLTVDQGAWIDVGSQVEQVPRAMKDARLLGEVQRCDAVAPGGDLNPTGVDMDVDEVGQPVGEASTVAAGDPFSDDEAAAVSAVLKRGMVVGFDPGVGSGPAAPAPSPRTAGVVERDL</sequence>
<accession>A0ABV5Y9X4</accession>
<evidence type="ECO:0000313" key="2">
    <source>
        <dbReference type="EMBL" id="MFB9831810.1"/>
    </source>
</evidence>
<gene>
    <name evidence="2" type="ORF">ACFFNX_06370</name>
</gene>
<keyword evidence="3" id="KW-1185">Reference proteome</keyword>